<gene>
    <name evidence="2" type="ORF">Cch01nite_31160</name>
</gene>
<dbReference type="AlphaFoldDB" id="A0A919P309"/>
<dbReference type="InterPro" id="IPR024072">
    <property type="entry name" value="DHFR-like_dom_sf"/>
</dbReference>
<dbReference type="EMBL" id="BONK01000011">
    <property type="protein sequence ID" value="GIG22392.1"/>
    <property type="molecule type" value="Genomic_DNA"/>
</dbReference>
<dbReference type="Proteomes" id="UP000632740">
    <property type="component" value="Unassembled WGS sequence"/>
</dbReference>
<dbReference type="GO" id="GO:0008703">
    <property type="term" value="F:5-amino-6-(5-phosphoribosylamino)uracil reductase activity"/>
    <property type="evidence" value="ECO:0007669"/>
    <property type="project" value="InterPro"/>
</dbReference>
<dbReference type="SUPFAM" id="SSF53597">
    <property type="entry name" value="Dihydrofolate reductase-like"/>
    <property type="match status" value="1"/>
</dbReference>
<name>A0A919P309_9CELL</name>
<proteinExistence type="predicted"/>
<dbReference type="GO" id="GO:0009231">
    <property type="term" value="P:riboflavin biosynthetic process"/>
    <property type="evidence" value="ECO:0007669"/>
    <property type="project" value="InterPro"/>
</dbReference>
<dbReference type="InterPro" id="IPR002734">
    <property type="entry name" value="RibDG_C"/>
</dbReference>
<keyword evidence="3" id="KW-1185">Reference proteome</keyword>
<comment type="caution">
    <text evidence="2">The sequence shown here is derived from an EMBL/GenBank/DDBJ whole genome shotgun (WGS) entry which is preliminary data.</text>
</comment>
<reference evidence="2" key="1">
    <citation type="submission" date="2021-01" db="EMBL/GenBank/DDBJ databases">
        <title>Whole genome shotgun sequence of Cellulomonas chitinilytica NBRC 110799.</title>
        <authorList>
            <person name="Komaki H."/>
            <person name="Tamura T."/>
        </authorList>
    </citation>
    <scope>NUCLEOTIDE SEQUENCE</scope>
    <source>
        <strain evidence="2">NBRC 110799</strain>
    </source>
</reference>
<dbReference type="RefSeq" id="WP_203757065.1">
    <property type="nucleotide sequence ID" value="NZ_BONK01000011.1"/>
</dbReference>
<sequence>MGRIVAVEYLTLDGVFEDPSWTQPYFDDAVAAFQGEAMRWADALLLGRVTYDGMSVAWPATGDDPSTGGDIMNSIGKYVPTSTLTEPTWNTTFLSGDVVEAVTGLKAGDENLVVYGSGQLTETLRAAGLVDEYRLLVCPVVRGEGRRLFTGSASSTFTVADSRTSPTGVTLLTLTAG</sequence>
<accession>A0A919P309</accession>
<dbReference type="Gene3D" id="3.40.430.10">
    <property type="entry name" value="Dihydrofolate Reductase, subunit A"/>
    <property type="match status" value="1"/>
</dbReference>
<feature type="domain" description="Bacterial bifunctional deaminase-reductase C-terminal" evidence="1">
    <location>
        <begin position="9"/>
        <end position="170"/>
    </location>
</feature>
<evidence type="ECO:0000313" key="2">
    <source>
        <dbReference type="EMBL" id="GIG22392.1"/>
    </source>
</evidence>
<evidence type="ECO:0000259" key="1">
    <source>
        <dbReference type="Pfam" id="PF01872"/>
    </source>
</evidence>
<dbReference type="Pfam" id="PF01872">
    <property type="entry name" value="RibD_C"/>
    <property type="match status" value="1"/>
</dbReference>
<evidence type="ECO:0000313" key="3">
    <source>
        <dbReference type="Proteomes" id="UP000632740"/>
    </source>
</evidence>
<organism evidence="2 3">
    <name type="scientific">Cellulomonas chitinilytica</name>
    <dbReference type="NCBI Taxonomy" id="398759"/>
    <lineage>
        <taxon>Bacteria</taxon>
        <taxon>Bacillati</taxon>
        <taxon>Actinomycetota</taxon>
        <taxon>Actinomycetes</taxon>
        <taxon>Micrococcales</taxon>
        <taxon>Cellulomonadaceae</taxon>
        <taxon>Cellulomonas</taxon>
    </lineage>
</organism>
<protein>
    <submittedName>
        <fullName evidence="2">Pyrimidine reductase</fullName>
    </submittedName>
</protein>